<dbReference type="GeneID" id="8771739"/>
<evidence type="ECO:0000256" key="2">
    <source>
        <dbReference type="ARBA" id="ARBA00023002"/>
    </source>
</evidence>
<dbReference type="Pfam" id="PF13237">
    <property type="entry name" value="Fer4_10"/>
    <property type="match status" value="1"/>
</dbReference>
<evidence type="ECO:0000259" key="5">
    <source>
        <dbReference type="PROSITE" id="PS51379"/>
    </source>
</evidence>
<dbReference type="AlphaFoldDB" id="D3E0T8"/>
<feature type="domain" description="4Fe-4S ferredoxin-type" evidence="5">
    <location>
        <begin position="285"/>
        <end position="313"/>
    </location>
</feature>
<dbReference type="NCBIfam" id="TIGR03294">
    <property type="entry name" value="FrhG"/>
    <property type="match status" value="1"/>
</dbReference>
<evidence type="ECO:0000256" key="1">
    <source>
        <dbReference type="ARBA" id="ARBA00010870"/>
    </source>
</evidence>
<dbReference type="STRING" id="634498.mru_2062"/>
<evidence type="ECO:0000313" key="6">
    <source>
        <dbReference type="EMBL" id="ADC47912.1"/>
    </source>
</evidence>
<accession>D3E0T8</accession>
<dbReference type="eggNOG" id="arCOG02473">
    <property type="taxonomic scope" value="Archaea"/>
</dbReference>
<dbReference type="PROSITE" id="PS00198">
    <property type="entry name" value="4FE4S_FER_1"/>
    <property type="match status" value="2"/>
</dbReference>
<dbReference type="SUPFAM" id="SSF56770">
    <property type="entry name" value="HydA/Nqo6-like"/>
    <property type="match status" value="1"/>
</dbReference>
<comment type="similarity">
    <text evidence="1">Belongs to the FrhG family.</text>
</comment>
<dbReference type="InterPro" id="IPR017900">
    <property type="entry name" value="4Fe4S_Fe_S_CS"/>
</dbReference>
<organism evidence="6 7">
    <name type="scientific">Methanobrevibacter ruminantium (strain ATCC 35063 / DSM 1093 / JCM 13430 / OCM 146 / M1)</name>
    <name type="common">Methanobacterium ruminantium</name>
    <dbReference type="NCBI Taxonomy" id="634498"/>
    <lineage>
        <taxon>Archaea</taxon>
        <taxon>Methanobacteriati</taxon>
        <taxon>Methanobacteriota</taxon>
        <taxon>Methanomada group</taxon>
        <taxon>Methanobacteria</taxon>
        <taxon>Methanobacteriales</taxon>
        <taxon>Methanobacteriaceae</taxon>
        <taxon>Methanobrevibacter</taxon>
    </lineage>
</organism>
<dbReference type="GO" id="GO:0016151">
    <property type="term" value="F:nickel cation binding"/>
    <property type="evidence" value="ECO:0007669"/>
    <property type="project" value="InterPro"/>
</dbReference>
<evidence type="ECO:0000256" key="3">
    <source>
        <dbReference type="NCBIfam" id="TIGR03294"/>
    </source>
</evidence>
<dbReference type="EC" id="1.12.98.1" evidence="3"/>
<feature type="region of interest" description="Disordered" evidence="4">
    <location>
        <begin position="13"/>
        <end position="85"/>
    </location>
</feature>
<evidence type="ECO:0000313" key="7">
    <source>
        <dbReference type="Proteomes" id="UP000008680"/>
    </source>
</evidence>
<reference evidence="6 7" key="1">
    <citation type="journal article" date="2010" name="PLoS ONE">
        <title>The genome sequence of the rumen methanogen Methanobrevibacter ruminantium reveals new possibilities for controlling ruminant methane emissions.</title>
        <authorList>
            <person name="Leahy S.C."/>
            <person name="Kelly W.J."/>
            <person name="Altermann E."/>
            <person name="Ronimus R.S."/>
            <person name="Yeoman C.J."/>
            <person name="Pacheco D.M."/>
            <person name="Li D."/>
            <person name="Kong Z."/>
            <person name="McTavish S."/>
            <person name="Sang C."/>
            <person name="Lambie S.C."/>
            <person name="Janssen P.H."/>
            <person name="Dey D."/>
            <person name="Attwood G.T."/>
        </authorList>
    </citation>
    <scope>NUCLEOTIDE SEQUENCE [LARGE SCALE GENOMIC DNA]</scope>
    <source>
        <strain evidence="7">ATCC 35063 / DSM 1093 / JCM 13430 / OCM 146 / M1</strain>
    </source>
</reference>
<dbReference type="PANTHER" id="PTHR42845">
    <property type="entry name" value="COENZYME F420-REDUCING HYDROGENASE, GAMMA SUBUNIT"/>
    <property type="match status" value="1"/>
</dbReference>
<protein>
    <recommendedName>
        <fullName evidence="3">Coenzyme F420 hydrogenase subunit gamma</fullName>
        <ecNumber evidence="3">1.12.98.1</ecNumber>
    </recommendedName>
</protein>
<dbReference type="Gene3D" id="3.30.70.20">
    <property type="match status" value="1"/>
</dbReference>
<dbReference type="Proteomes" id="UP000008680">
    <property type="component" value="Chromosome"/>
</dbReference>
<evidence type="ECO:0000256" key="4">
    <source>
        <dbReference type="SAM" id="MobiDB-lite"/>
    </source>
</evidence>
<dbReference type="InterPro" id="IPR017896">
    <property type="entry name" value="4Fe4S_Fe-S-bd"/>
</dbReference>
<dbReference type="InterPro" id="IPR051349">
    <property type="entry name" value="Hydrogenase_assoc-protein"/>
</dbReference>
<dbReference type="PANTHER" id="PTHR42845:SF2">
    <property type="entry name" value="F420-NON-REDUCING HYDROGENASE VHU SUBUNIT G"/>
    <property type="match status" value="1"/>
</dbReference>
<name>D3E0T8_METRM</name>
<dbReference type="InterPro" id="IPR017681">
    <property type="entry name" value="Coenz_F420_hydrogenase_gsu"/>
</dbReference>
<dbReference type="Pfam" id="PF01058">
    <property type="entry name" value="Oxidored_q6"/>
    <property type="match status" value="1"/>
</dbReference>
<gene>
    <name evidence="6" type="primary">frhG</name>
    <name evidence="6" type="ordered locus">mru_2062</name>
</gene>
<dbReference type="RefSeq" id="WP_012956860.1">
    <property type="nucleotide sequence ID" value="NC_013790.1"/>
</dbReference>
<dbReference type="GO" id="GO:0050660">
    <property type="term" value="F:flavin adenine dinucleotide binding"/>
    <property type="evidence" value="ECO:0007669"/>
    <property type="project" value="InterPro"/>
</dbReference>
<dbReference type="EMBL" id="CP001719">
    <property type="protein sequence ID" value="ADC47912.1"/>
    <property type="molecule type" value="Genomic_DNA"/>
</dbReference>
<keyword evidence="7" id="KW-1185">Reference proteome</keyword>
<feature type="compositionally biased region" description="Basic and acidic residues" evidence="4">
    <location>
        <begin position="27"/>
        <end position="77"/>
    </location>
</feature>
<sequence>MLARIKNSIRKFLGLEAKPDAEDDEAKAETQDKLKQEIKKEVEAQSKPAEEAKKEADAKAEEEAQAKKEAESSKALKESSTQEVEKVADKPKIGYIHMSGCTGDGMSLTENYDILSTLLTDMVDIVYGTTLVDLWEMPEMDLALVEGSVCLQDEHSVKELMEVREKAGLVCAFGSCAMTGCFTRYARGGQLAQPKHESFVPISDLVKVDCAIPGCPASPEIIAKVVVALINGDMDYLQPMLDMAACNLACGCDLQTNVVSKALCCGCGTCVLACPTRALEMVEGRPSHNKNRCIKCGACTTHCPRTWFPAEQIKKDLGL</sequence>
<dbReference type="PROSITE" id="PS51379">
    <property type="entry name" value="4FE4S_FER_2"/>
    <property type="match status" value="2"/>
</dbReference>
<dbReference type="PATRIC" id="fig|634498.28.peg.2063"/>
<feature type="domain" description="4Fe-4S ferredoxin-type" evidence="5">
    <location>
        <begin position="255"/>
        <end position="284"/>
    </location>
</feature>
<dbReference type="Gene3D" id="3.40.50.700">
    <property type="entry name" value="NADH:ubiquinone oxidoreductase-like, 20kDa subunit"/>
    <property type="match status" value="1"/>
</dbReference>
<dbReference type="HOGENOM" id="CLU_075477_0_0_2"/>
<dbReference type="GO" id="GO:0050454">
    <property type="term" value="F:coenzyme F420 hydrogenase activity"/>
    <property type="evidence" value="ECO:0007669"/>
    <property type="project" value="UniProtKB-EC"/>
</dbReference>
<keyword evidence="2 6" id="KW-0560">Oxidoreductase</keyword>
<dbReference type="KEGG" id="mru:mru_2062"/>
<dbReference type="InterPro" id="IPR037024">
    <property type="entry name" value="NiFe_Hase_small_N_sf"/>
</dbReference>
<dbReference type="GO" id="GO:0051536">
    <property type="term" value="F:iron-sulfur cluster binding"/>
    <property type="evidence" value="ECO:0007669"/>
    <property type="project" value="InterPro"/>
</dbReference>
<dbReference type="OrthoDB" id="38261at2157"/>
<dbReference type="InterPro" id="IPR006137">
    <property type="entry name" value="NADH_UbQ_OxRdtase-like_20kDa"/>
</dbReference>
<proteinExistence type="inferred from homology"/>